<accession>A0A7G9FJ03</accession>
<organism evidence="2 3">
    <name type="scientific">Wujia chipingensis</name>
    <dbReference type="NCBI Taxonomy" id="2763670"/>
    <lineage>
        <taxon>Bacteria</taxon>
        <taxon>Bacillati</taxon>
        <taxon>Bacillota</taxon>
        <taxon>Clostridia</taxon>
        <taxon>Lachnospirales</taxon>
        <taxon>Lachnospiraceae</taxon>
        <taxon>Wujia</taxon>
    </lineage>
</organism>
<dbReference type="AlphaFoldDB" id="A0A7G9FJ03"/>
<dbReference type="EMBL" id="CP060632">
    <property type="protein sequence ID" value="QNL98534.1"/>
    <property type="molecule type" value="Genomic_DNA"/>
</dbReference>
<evidence type="ECO:0000313" key="3">
    <source>
        <dbReference type="Proteomes" id="UP000515819"/>
    </source>
</evidence>
<keyword evidence="3" id="KW-1185">Reference proteome</keyword>
<dbReference type="PROSITE" id="PS51257">
    <property type="entry name" value="PROKAR_LIPOPROTEIN"/>
    <property type="match status" value="1"/>
</dbReference>
<dbReference type="KEGG" id="wcp:H9Q76_07115"/>
<gene>
    <name evidence="2" type="ORF">H9Q76_07115</name>
</gene>
<dbReference type="RefSeq" id="WP_021985426.1">
    <property type="nucleotide sequence ID" value="NZ_CP060632.1"/>
</dbReference>
<protein>
    <submittedName>
        <fullName evidence="2">Uncharacterized protein</fullName>
    </submittedName>
</protein>
<feature type="signal peptide" evidence="1">
    <location>
        <begin position="1"/>
        <end position="22"/>
    </location>
</feature>
<sequence length="543" mass="61028">MRKYKRIASIFVAATLTASLFAGCQKSPEKEIVSNKDMDNMIEQAQDTQSSTTEVAEVAKDYDTYQTDIKDDSLHVTVHADAQVDIPDTSQLSIFRVQQMQFDQAFLDQVRTTLFGEQTLYDGTCLSQLTKADYESEIQAGKDDIAEIQNNNLYSDDDKEVMIQERQSNIDECQAKYETAPEAINYTGSPSDNQIHSISELVSNNPSNEYYSWQSEFDGANASIFYGINDASNGSYQSLYLQNNENYGNLIRYRSSKLGYINVGSSVMSGGNYSDAVPEEYKFAMEEAHWVWPADEDMPIDKISEESGMAKEDFIENTKDVTTISEADARQKAEDLLQSLGMHDFTYYSGGLVTEVTEYNKIEALRQSLGGAPYRTVYAFRYQRCIDGVFVNNDGGSKIVDEWQGDTYNKKLWSTEDVVVFVDDDGIVGFDYLVPLEVTDTVVEKSTLKNFDEVKDIFEQMAITMNAVNSEEASDGNVTIDIDSVKLRYTRISEKDSFDTGLLVPVWDFIGTKTDQYGYEVQNAVIMSINAIDGSVIDRSLGY</sequence>
<evidence type="ECO:0000313" key="2">
    <source>
        <dbReference type="EMBL" id="QNL98534.1"/>
    </source>
</evidence>
<feature type="chain" id="PRO_5039614923" evidence="1">
    <location>
        <begin position="23"/>
        <end position="543"/>
    </location>
</feature>
<name>A0A7G9FJ03_9FIRM</name>
<proteinExistence type="predicted"/>
<dbReference type="Pfam" id="PF19499">
    <property type="entry name" value="DUF6034"/>
    <property type="match status" value="2"/>
</dbReference>
<evidence type="ECO:0000256" key="1">
    <source>
        <dbReference type="SAM" id="SignalP"/>
    </source>
</evidence>
<dbReference type="InterPro" id="IPR046098">
    <property type="entry name" value="DUF6034"/>
</dbReference>
<dbReference type="Proteomes" id="UP000515819">
    <property type="component" value="Chromosome"/>
</dbReference>
<reference evidence="2 3" key="1">
    <citation type="submission" date="2020-08" db="EMBL/GenBank/DDBJ databases">
        <authorList>
            <person name="Liu C."/>
            <person name="Sun Q."/>
        </authorList>
    </citation>
    <scope>NUCLEOTIDE SEQUENCE [LARGE SCALE GENOMIC DNA]</scope>
    <source>
        <strain evidence="2 3">NSJ-4</strain>
    </source>
</reference>
<keyword evidence="1" id="KW-0732">Signal</keyword>